<feature type="domain" description="Tankyrase 1-binding protein C-terminal" evidence="2">
    <location>
        <begin position="114"/>
        <end position="280"/>
    </location>
</feature>
<dbReference type="Pfam" id="PF15327">
    <property type="entry name" value="Tankyrase_bdg_C"/>
    <property type="match status" value="1"/>
</dbReference>
<dbReference type="AlphaFoldDB" id="A0A2D4L6X1"/>
<feature type="region of interest" description="Disordered" evidence="1">
    <location>
        <begin position="131"/>
        <end position="283"/>
    </location>
</feature>
<dbReference type="InterPro" id="IPR040006">
    <property type="entry name" value="TNKS1BP1-like"/>
</dbReference>
<dbReference type="SMART" id="SM01319">
    <property type="entry name" value="Tankyrase_bdg_C"/>
    <property type="match status" value="1"/>
</dbReference>
<dbReference type="GO" id="GO:0006302">
    <property type="term" value="P:double-strand break repair"/>
    <property type="evidence" value="ECO:0007669"/>
    <property type="project" value="TreeGrafter"/>
</dbReference>
<name>A0A2D4L6X1_9SAUR</name>
<organism evidence="3">
    <name type="scientific">Micrurus paraensis</name>
    <dbReference type="NCBI Taxonomy" id="1970185"/>
    <lineage>
        <taxon>Eukaryota</taxon>
        <taxon>Metazoa</taxon>
        <taxon>Chordata</taxon>
        <taxon>Craniata</taxon>
        <taxon>Vertebrata</taxon>
        <taxon>Euteleostomi</taxon>
        <taxon>Lepidosauria</taxon>
        <taxon>Squamata</taxon>
        <taxon>Bifurcata</taxon>
        <taxon>Unidentata</taxon>
        <taxon>Episquamata</taxon>
        <taxon>Toxicofera</taxon>
        <taxon>Serpentes</taxon>
        <taxon>Colubroidea</taxon>
        <taxon>Elapidae</taxon>
        <taxon>Elapinae</taxon>
        <taxon>Micrurus</taxon>
    </lineage>
</organism>
<evidence type="ECO:0000259" key="2">
    <source>
        <dbReference type="SMART" id="SM01319"/>
    </source>
</evidence>
<dbReference type="GO" id="GO:0000792">
    <property type="term" value="C:heterochromatin"/>
    <property type="evidence" value="ECO:0007669"/>
    <property type="project" value="TreeGrafter"/>
</dbReference>
<evidence type="ECO:0000256" key="1">
    <source>
        <dbReference type="SAM" id="MobiDB-lite"/>
    </source>
</evidence>
<accession>A0A2D4L6X1</accession>
<dbReference type="PANTHER" id="PTHR22042">
    <property type="entry name" value="TANKYRASE 1 BINDING PROTEIN"/>
    <property type="match status" value="1"/>
</dbReference>
<reference evidence="3" key="2">
    <citation type="submission" date="2017-11" db="EMBL/GenBank/DDBJ databases">
        <title>Coralsnake Venomics: Analyses of Venom Gland Transcriptomes and Proteomes of Six Brazilian Taxa.</title>
        <authorList>
            <person name="Aird S.D."/>
            <person name="Jorge da Silva N."/>
            <person name="Qiu L."/>
            <person name="Villar-Briones A."/>
            <person name="Aparecida-Saddi V."/>
            <person name="Campos-Telles M.P."/>
            <person name="Grau M."/>
            <person name="Mikheyev A.S."/>
        </authorList>
    </citation>
    <scope>NUCLEOTIDE SEQUENCE</scope>
    <source>
        <tissue evidence="3">Venom_gland</tissue>
    </source>
</reference>
<proteinExistence type="predicted"/>
<sequence>MPLQPHPKLWVSNQIYLSFRCQIHPYCSLNLLVQHRVLCLLLHPPILSLMRQMKFPRQKEGPSQGASPQVFYKLLSSHLLSHRSKPPERQSESQDTQPVSQDDCASEGAEALTREKFTFLEDTEILDNSAHRDRANLGRKRGHRAPITRAGGTVLENDRNSWMFRDSTEPQLVSTVSDEEVHEESKSKKSRSSPLSKGVKVALFPGLSPSALKAKLRGRNRSAEEGEPQGEVKEAPVQRSKSCKMGSTSGKPLVLPPKPEKSSGSETSSPNWLQVLKLKKKKS</sequence>
<dbReference type="PANTHER" id="PTHR22042:SF2">
    <property type="entry name" value="182 KDA TANKYRASE-1-BINDING PROTEIN"/>
    <property type="match status" value="1"/>
</dbReference>
<dbReference type="EMBL" id="IACL01118831">
    <property type="protein sequence ID" value="LAB16737.1"/>
    <property type="molecule type" value="Transcribed_RNA"/>
</dbReference>
<dbReference type="GO" id="GO:0071479">
    <property type="term" value="P:cellular response to ionizing radiation"/>
    <property type="evidence" value="ECO:0007669"/>
    <property type="project" value="TreeGrafter"/>
</dbReference>
<feature type="region of interest" description="Disordered" evidence="1">
    <location>
        <begin position="82"/>
        <end position="107"/>
    </location>
</feature>
<protein>
    <recommendedName>
        <fullName evidence="2">Tankyrase 1-binding protein C-terminal domain-containing protein</fullName>
    </recommendedName>
</protein>
<dbReference type="GO" id="GO:0005634">
    <property type="term" value="C:nucleus"/>
    <property type="evidence" value="ECO:0007669"/>
    <property type="project" value="TreeGrafter"/>
</dbReference>
<feature type="compositionally biased region" description="Basic residues" evidence="1">
    <location>
        <begin position="137"/>
        <end position="146"/>
    </location>
</feature>
<reference evidence="3" key="1">
    <citation type="submission" date="2017-07" db="EMBL/GenBank/DDBJ databases">
        <authorList>
            <person name="Mikheyev A."/>
            <person name="Grau M."/>
        </authorList>
    </citation>
    <scope>NUCLEOTIDE SEQUENCE</scope>
    <source>
        <tissue evidence="3">Venom_gland</tissue>
    </source>
</reference>
<evidence type="ECO:0000313" key="3">
    <source>
        <dbReference type="EMBL" id="LAB16737.1"/>
    </source>
</evidence>
<dbReference type="InterPro" id="IPR032764">
    <property type="entry name" value="Tankyrase-bd_C"/>
</dbReference>